<dbReference type="Gene3D" id="3.30.870.10">
    <property type="entry name" value="Endonuclease Chain A"/>
    <property type="match status" value="2"/>
</dbReference>
<evidence type="ECO:0000256" key="2">
    <source>
        <dbReference type="ARBA" id="ARBA00022679"/>
    </source>
</evidence>
<keyword evidence="3 8" id="KW-0479">Metal-binding</keyword>
<comment type="catalytic activity">
    <reaction evidence="8 9">
        <text>[phosphate](n) + ATP = [phosphate](n+1) + ADP</text>
        <dbReference type="Rhea" id="RHEA:19573"/>
        <dbReference type="Rhea" id="RHEA-COMP:9859"/>
        <dbReference type="Rhea" id="RHEA-COMP:14280"/>
        <dbReference type="ChEBI" id="CHEBI:16838"/>
        <dbReference type="ChEBI" id="CHEBI:30616"/>
        <dbReference type="ChEBI" id="CHEBI:456216"/>
        <dbReference type="EC" id="2.7.4.1"/>
    </reaction>
</comment>
<name>A0A450SBQ0_9GAMM</name>
<feature type="binding site" evidence="8">
    <location>
        <position position="650"/>
    </location>
    <ligand>
        <name>ATP</name>
        <dbReference type="ChEBI" id="CHEBI:30616"/>
    </ligand>
</feature>
<protein>
    <recommendedName>
        <fullName evidence="8 9">Polyphosphate kinase</fullName>
        <ecNumber evidence="8 9">2.7.4.1</ecNumber>
    </recommendedName>
    <alternativeName>
        <fullName evidence="8">ATP-polyphosphate phosphotransferase</fullName>
    </alternativeName>
    <alternativeName>
        <fullName evidence="8">Polyphosphoric acid kinase</fullName>
    </alternativeName>
</protein>
<dbReference type="InterPro" id="IPR024953">
    <property type="entry name" value="PP_kinase_middle"/>
</dbReference>
<feature type="binding site" evidence="8">
    <location>
        <position position="463"/>
    </location>
    <ligand>
        <name>Mg(2+)</name>
        <dbReference type="ChEBI" id="CHEBI:18420"/>
    </ligand>
</feature>
<dbReference type="PIRSF" id="PIRSF015589">
    <property type="entry name" value="PP_kinase"/>
    <property type="match status" value="1"/>
</dbReference>
<dbReference type="Pfam" id="PF17941">
    <property type="entry name" value="PP_kinase_C_1"/>
    <property type="match status" value="1"/>
</dbReference>
<comment type="PTM">
    <text evidence="8 9">An intermediate of this reaction is the autophosphorylated ppk in which a phosphate is covalently linked to a histidine residue through a N-P bond.</text>
</comment>
<comment type="cofactor">
    <cofactor evidence="8">
        <name>Mg(2+)</name>
        <dbReference type="ChEBI" id="CHEBI:18420"/>
    </cofactor>
</comment>
<dbReference type="InterPro" id="IPR025198">
    <property type="entry name" value="PPK_N_dom"/>
</dbReference>
<feature type="active site" description="Phosphohistidine intermediate" evidence="8">
    <location>
        <position position="493"/>
    </location>
</feature>
<evidence type="ECO:0000256" key="6">
    <source>
        <dbReference type="ARBA" id="ARBA00022840"/>
    </source>
</evidence>
<evidence type="ECO:0000259" key="11">
    <source>
        <dbReference type="Pfam" id="PF02503"/>
    </source>
</evidence>
<dbReference type="Pfam" id="PF13089">
    <property type="entry name" value="PP_kinase_N"/>
    <property type="match status" value="1"/>
</dbReference>
<dbReference type="GO" id="GO:0006799">
    <property type="term" value="P:polyphosphate biosynthetic process"/>
    <property type="evidence" value="ECO:0007669"/>
    <property type="project" value="UniProtKB-UniRule"/>
</dbReference>
<sequence length="776" mass="87322">MKQSVKKENAAEPSVAKSNAHGSNDPKDAPTILSAVGKEESSAMNKEAPDTSGRDRKPAPDLNDPALYLNRELTWLLFNWRVLHEAEDERTPLLERVKFLAIVSSNLDEFFMKRIGGLKQQQAAGMQGTTVDGRTPAQQIEECYAEARALRARREEIYKALGPRLAEHGIHIVAYESLPEGERKALREYFIQGIFPLVTPLAMDPGHPFPFISNLAVNLLVTLRYPGGTGVYMARVKVPVIKGVAPRFLRVGERNTFVTLEDVMRHNLDLLFPGMEILSCTLFRVTRNANVEIDEEEADDLLEVIQTELRERHFAPIVRLEVTPDMDPMHRGMLAAELGLDAEIDVFEAQGTLAMRDLFQIASLDIAELHDAPHRPIDHARFAHNRQNIFHIIRKGALLLQHPYESFTTSVERFLRTASQDPKVLAIKMTLYRTSSSGNIIDSLIEAAQNGKQVAVLVELKARFDEAANIGWAKRLEQAGIHVTYGVIGLKTHSKVILVVRKDYNGIRRYAHIGTGNYHADTARLYCDLGLMTGDDAIGQDLTELFNFLTGYSSPFSYRKILAAPYTLKKALLEKIEREISKHTPESPGLIQFKANALEDMDITKALYRACQAGVKVDLIIRDTCRLRPGLPGLSETASVIGVVGRFLEHTRIYYFRNGGEEEYYIGSADLMKRNLEGRVEVVTPIENPDLRQELRLMLDVQLADRRSVWDLQADGVYLQRKPGEGQETRGCQETLISVAETRRAAAAKHKQGRIRRKLVNRFQNRLKIVVDGLLR</sequence>
<keyword evidence="2 8" id="KW-0808">Transferase</keyword>
<dbReference type="CDD" id="cd09165">
    <property type="entry name" value="PLDc_PaPPK1_C1_like"/>
    <property type="match status" value="1"/>
</dbReference>
<dbReference type="AlphaFoldDB" id="A0A450SBQ0"/>
<accession>A0A450SBQ0</accession>
<dbReference type="GO" id="GO:0008976">
    <property type="term" value="F:polyphosphate kinase activity"/>
    <property type="evidence" value="ECO:0007669"/>
    <property type="project" value="UniProtKB-UniRule"/>
</dbReference>
<feature type="domain" description="Polyphosphate kinase C-terminal" evidence="13">
    <location>
        <begin position="562"/>
        <end position="728"/>
    </location>
</feature>
<dbReference type="HAMAP" id="MF_00347">
    <property type="entry name" value="Polyphosphate_kinase"/>
    <property type="match status" value="1"/>
</dbReference>
<evidence type="ECO:0000256" key="10">
    <source>
        <dbReference type="SAM" id="MobiDB-lite"/>
    </source>
</evidence>
<reference evidence="15" key="1">
    <citation type="submission" date="2019-02" db="EMBL/GenBank/DDBJ databases">
        <authorList>
            <person name="Gruber-Vodicka R. H."/>
            <person name="Seah K. B. B."/>
        </authorList>
    </citation>
    <scope>NUCLEOTIDE SEQUENCE</scope>
    <source>
        <strain evidence="15">BECK_DK161</strain>
    </source>
</reference>
<dbReference type="Gene3D" id="3.30.1840.10">
    <property type="entry name" value="Polyphosphate kinase middle domain"/>
    <property type="match status" value="1"/>
</dbReference>
<evidence type="ECO:0000259" key="13">
    <source>
        <dbReference type="Pfam" id="PF13090"/>
    </source>
</evidence>
<dbReference type="CDD" id="cd09168">
    <property type="entry name" value="PLDc_PaPPK1_C2_like"/>
    <property type="match status" value="1"/>
</dbReference>
<dbReference type="PANTHER" id="PTHR30218:SF0">
    <property type="entry name" value="POLYPHOSPHATE KINASE"/>
    <property type="match status" value="1"/>
</dbReference>
<dbReference type="Pfam" id="PF13090">
    <property type="entry name" value="PP_kinase_C"/>
    <property type="match status" value="1"/>
</dbReference>
<evidence type="ECO:0000256" key="7">
    <source>
        <dbReference type="ARBA" id="ARBA00022842"/>
    </source>
</evidence>
<keyword evidence="7 8" id="KW-0460">Magnesium</keyword>
<dbReference type="InterPro" id="IPR036832">
    <property type="entry name" value="PPK_N_dom_sf"/>
</dbReference>
<dbReference type="GO" id="GO:0046872">
    <property type="term" value="F:metal ion binding"/>
    <property type="evidence" value="ECO:0007669"/>
    <property type="project" value="UniProtKB-KW"/>
</dbReference>
<dbReference type="FunFam" id="3.30.870.10:FF:000001">
    <property type="entry name" value="Polyphosphate kinase"/>
    <property type="match status" value="1"/>
</dbReference>
<feature type="compositionally biased region" description="Basic and acidic residues" evidence="10">
    <location>
        <begin position="37"/>
        <end position="59"/>
    </location>
</feature>
<dbReference type="SUPFAM" id="SSF56024">
    <property type="entry name" value="Phospholipase D/nuclease"/>
    <property type="match status" value="2"/>
</dbReference>
<comment type="function">
    <text evidence="8 9">Catalyzes the reversible transfer of the terminal phosphate of ATP to form a long-chain polyphosphate (polyP).</text>
</comment>
<dbReference type="GO" id="GO:0005524">
    <property type="term" value="F:ATP binding"/>
    <property type="evidence" value="ECO:0007669"/>
    <property type="project" value="UniProtKB-KW"/>
</dbReference>
<dbReference type="InterPro" id="IPR003414">
    <property type="entry name" value="PP_kinase"/>
</dbReference>
<keyword evidence="6 8" id="KW-0067">ATP-binding</keyword>
<dbReference type="Gene3D" id="1.20.58.310">
    <property type="entry name" value="Polyphosphate kinase N-terminal domain"/>
    <property type="match status" value="1"/>
</dbReference>
<feature type="domain" description="Polyphosphate kinase N-terminal" evidence="12">
    <location>
        <begin position="68"/>
        <end position="173"/>
    </location>
</feature>
<evidence type="ECO:0000259" key="14">
    <source>
        <dbReference type="Pfam" id="PF17941"/>
    </source>
</evidence>
<dbReference type="Pfam" id="PF02503">
    <property type="entry name" value="PP_kinase"/>
    <property type="match status" value="1"/>
</dbReference>
<dbReference type="PANTHER" id="PTHR30218">
    <property type="entry name" value="POLYPHOSPHATE KINASE"/>
    <property type="match status" value="1"/>
</dbReference>
<evidence type="ECO:0000256" key="5">
    <source>
        <dbReference type="ARBA" id="ARBA00022777"/>
    </source>
</evidence>
<dbReference type="InterPro" id="IPR025200">
    <property type="entry name" value="PPK_C_dom2"/>
</dbReference>
<feature type="binding site" evidence="8">
    <location>
        <position position="622"/>
    </location>
    <ligand>
        <name>ATP</name>
        <dbReference type="ChEBI" id="CHEBI:30616"/>
    </ligand>
</feature>
<feature type="binding site" evidence="8">
    <location>
        <position position="433"/>
    </location>
    <ligand>
        <name>Mg(2+)</name>
        <dbReference type="ChEBI" id="CHEBI:18420"/>
    </ligand>
</feature>
<dbReference type="NCBIfam" id="NF003921">
    <property type="entry name" value="PRK05443.2-2"/>
    <property type="match status" value="1"/>
</dbReference>
<feature type="compositionally biased region" description="Basic and acidic residues" evidence="10">
    <location>
        <begin position="1"/>
        <end position="10"/>
    </location>
</feature>
<feature type="domain" description="Polyphosphate kinase middle" evidence="11">
    <location>
        <begin position="182"/>
        <end position="361"/>
    </location>
</feature>
<evidence type="ECO:0000256" key="8">
    <source>
        <dbReference type="HAMAP-Rule" id="MF_00347"/>
    </source>
</evidence>
<dbReference type="NCBIfam" id="NF003917">
    <property type="entry name" value="PRK05443.1-1"/>
    <property type="match status" value="1"/>
</dbReference>
<dbReference type="EMBL" id="CAADEY010000026">
    <property type="protein sequence ID" value="VFJ49628.1"/>
    <property type="molecule type" value="Genomic_DNA"/>
</dbReference>
<evidence type="ECO:0000256" key="9">
    <source>
        <dbReference type="RuleBase" id="RU003800"/>
    </source>
</evidence>
<keyword evidence="5 8" id="KW-0418">Kinase</keyword>
<dbReference type="SUPFAM" id="SSF143724">
    <property type="entry name" value="PHP14-like"/>
    <property type="match status" value="1"/>
</dbReference>
<feature type="region of interest" description="Disordered" evidence="10">
    <location>
        <begin position="1"/>
        <end position="61"/>
    </location>
</feature>
<evidence type="ECO:0000313" key="15">
    <source>
        <dbReference type="EMBL" id="VFJ49628.1"/>
    </source>
</evidence>
<dbReference type="NCBIfam" id="TIGR03705">
    <property type="entry name" value="poly_P_kin"/>
    <property type="match status" value="1"/>
</dbReference>
<dbReference type="SUPFAM" id="SSF140356">
    <property type="entry name" value="PPK N-terminal domain-like"/>
    <property type="match status" value="1"/>
</dbReference>
<proteinExistence type="inferred from homology"/>
<organism evidence="15">
    <name type="scientific">Candidatus Kentrum sp. DK</name>
    <dbReference type="NCBI Taxonomy" id="2126562"/>
    <lineage>
        <taxon>Bacteria</taxon>
        <taxon>Pseudomonadati</taxon>
        <taxon>Pseudomonadota</taxon>
        <taxon>Gammaproteobacteria</taxon>
        <taxon>Candidatus Kentrum</taxon>
    </lineage>
</organism>
<gene>
    <name evidence="8" type="primary">ppk</name>
    <name evidence="15" type="ORF">BECKDK2373C_GA0170839_102644</name>
</gene>
<evidence type="ECO:0000259" key="12">
    <source>
        <dbReference type="Pfam" id="PF13089"/>
    </source>
</evidence>
<feature type="binding site" evidence="8">
    <location>
        <position position="106"/>
    </location>
    <ligand>
        <name>ATP</name>
        <dbReference type="ChEBI" id="CHEBI:30616"/>
    </ligand>
</feature>
<evidence type="ECO:0000256" key="4">
    <source>
        <dbReference type="ARBA" id="ARBA00022741"/>
    </source>
</evidence>
<keyword evidence="4 8" id="KW-0547">Nucleotide-binding</keyword>
<evidence type="ECO:0000256" key="1">
    <source>
        <dbReference type="ARBA" id="ARBA00022553"/>
    </source>
</evidence>
<dbReference type="InterPro" id="IPR041108">
    <property type="entry name" value="PP_kinase_C_1"/>
</dbReference>
<dbReference type="NCBIfam" id="NF003918">
    <property type="entry name" value="PRK05443.1-2"/>
    <property type="match status" value="1"/>
</dbReference>
<comment type="similarity">
    <text evidence="8 9">Belongs to the polyphosphate kinase 1 (PPK1) family.</text>
</comment>
<dbReference type="InterPro" id="IPR036830">
    <property type="entry name" value="PP_kinase_middle_dom_sf"/>
</dbReference>
<dbReference type="GO" id="GO:0009358">
    <property type="term" value="C:polyphosphate kinase complex"/>
    <property type="evidence" value="ECO:0007669"/>
    <property type="project" value="InterPro"/>
</dbReference>
<dbReference type="EC" id="2.7.4.1" evidence="8 9"/>
<keyword evidence="1 8" id="KW-0597">Phosphoprotein</keyword>
<evidence type="ECO:0000256" key="3">
    <source>
        <dbReference type="ARBA" id="ARBA00022723"/>
    </source>
</evidence>
<feature type="binding site" evidence="8">
    <location>
        <position position="526"/>
    </location>
    <ligand>
        <name>ATP</name>
        <dbReference type="ChEBI" id="CHEBI:30616"/>
    </ligand>
</feature>
<feature type="domain" description="Polyphosphate kinase C-terminal" evidence="14">
    <location>
        <begin position="388"/>
        <end position="554"/>
    </location>
</feature>